<dbReference type="Proteomes" id="UP000695000">
    <property type="component" value="Unplaced"/>
</dbReference>
<protein>
    <submittedName>
        <fullName evidence="4">Uncharacterized protein LOC108564015</fullName>
    </submittedName>
</protein>
<evidence type="ECO:0000313" key="4">
    <source>
        <dbReference type="RefSeq" id="XP_017778376.1"/>
    </source>
</evidence>
<feature type="signal peptide" evidence="2">
    <location>
        <begin position="1"/>
        <end position="20"/>
    </location>
</feature>
<evidence type="ECO:0000313" key="3">
    <source>
        <dbReference type="Proteomes" id="UP000695000"/>
    </source>
</evidence>
<accession>A0ABM1MUX6</accession>
<dbReference type="RefSeq" id="XP_017778376.1">
    <property type="nucleotide sequence ID" value="XM_017922887.1"/>
</dbReference>
<dbReference type="GeneID" id="108564015"/>
<organism evidence="3 4">
    <name type="scientific">Nicrophorus vespilloides</name>
    <name type="common">Boreal carrion beetle</name>
    <dbReference type="NCBI Taxonomy" id="110193"/>
    <lineage>
        <taxon>Eukaryota</taxon>
        <taxon>Metazoa</taxon>
        <taxon>Ecdysozoa</taxon>
        <taxon>Arthropoda</taxon>
        <taxon>Hexapoda</taxon>
        <taxon>Insecta</taxon>
        <taxon>Pterygota</taxon>
        <taxon>Neoptera</taxon>
        <taxon>Endopterygota</taxon>
        <taxon>Coleoptera</taxon>
        <taxon>Polyphaga</taxon>
        <taxon>Staphyliniformia</taxon>
        <taxon>Silphidae</taxon>
        <taxon>Nicrophorinae</taxon>
        <taxon>Nicrophorus</taxon>
    </lineage>
</organism>
<keyword evidence="3" id="KW-1185">Reference proteome</keyword>
<evidence type="ECO:0000256" key="2">
    <source>
        <dbReference type="SAM" id="SignalP"/>
    </source>
</evidence>
<feature type="compositionally biased region" description="Basic and acidic residues" evidence="1">
    <location>
        <begin position="210"/>
        <end position="219"/>
    </location>
</feature>
<feature type="region of interest" description="Disordered" evidence="1">
    <location>
        <begin position="199"/>
        <end position="231"/>
    </location>
</feature>
<name>A0ABM1MUX6_NICVS</name>
<reference evidence="4" key="1">
    <citation type="submission" date="2025-08" db="UniProtKB">
        <authorList>
            <consortium name="RefSeq"/>
        </authorList>
    </citation>
    <scope>IDENTIFICATION</scope>
    <source>
        <tissue evidence="4">Whole Larva</tissue>
    </source>
</reference>
<proteinExistence type="predicted"/>
<evidence type="ECO:0000256" key="1">
    <source>
        <dbReference type="SAM" id="MobiDB-lite"/>
    </source>
</evidence>
<gene>
    <name evidence="4" type="primary">LOC108564015</name>
</gene>
<sequence length="492" mass="55365">MNRTIFFTIFALILINYASAKPILEAEPESPNANEITTTIEVTEKPSTIFMSFLALLLPISKPTINDENLDSKTPEMRLQRIERQAKLINGTEEGDAPFVSILRQIMTTANALEKPALIDESEAPFVSTLLMRILPKSNGTMNINEMKEFVSTLLNSTKTRVFNATEKLDGTTERIDNKAENTTQISDNISEKTLDEATESIENNSQKTSTDDNSEKTVDSLSLGTDDKTTEIGEKLNEKSVEKDDKLLREFEDSIKFLTQNFGGIFPPQQIQDNVKVNQLSSKTDVEKDKHFEESGNNCDFPYPAAIDEESVNGMMKRSEGSGLENDENEDVDYDLVILDKRIKGNDANETNELKLSKNVLEVFDEVVKNFMKDDGIMIKVESESDDGVLVNDLLGLDEKLKVDEKSDDDDEIVVNNFGNVWFLAGKVDLDDKTNVILDTRNQVDVEESSVDDELLINDEENEVGGEGFEVLEKEHRKIFELVRNMLEKLN</sequence>
<keyword evidence="2" id="KW-0732">Signal</keyword>
<feature type="chain" id="PRO_5047119545" evidence="2">
    <location>
        <begin position="21"/>
        <end position="492"/>
    </location>
</feature>